<dbReference type="InParanoid" id="A0A0D0D490"/>
<evidence type="ECO:0000313" key="2">
    <source>
        <dbReference type="EMBL" id="KIK91327.1"/>
    </source>
</evidence>
<feature type="signal peptide" evidence="1">
    <location>
        <begin position="1"/>
        <end position="16"/>
    </location>
</feature>
<feature type="chain" id="PRO_5002208870" description="Secreted protein" evidence="1">
    <location>
        <begin position="17"/>
        <end position="105"/>
    </location>
</feature>
<dbReference type="Proteomes" id="UP000054538">
    <property type="component" value="Unassembled WGS sequence"/>
</dbReference>
<protein>
    <recommendedName>
        <fullName evidence="4">Secreted protein</fullName>
    </recommendedName>
</protein>
<keyword evidence="3" id="KW-1185">Reference proteome</keyword>
<gene>
    <name evidence="2" type="ORF">PAXRUDRAFT_13846</name>
</gene>
<dbReference type="EMBL" id="KN825400">
    <property type="protein sequence ID" value="KIK91327.1"/>
    <property type="molecule type" value="Genomic_DNA"/>
</dbReference>
<keyword evidence="1" id="KW-0732">Signal</keyword>
<evidence type="ECO:0000313" key="3">
    <source>
        <dbReference type="Proteomes" id="UP000054538"/>
    </source>
</evidence>
<accession>A0A0D0D490</accession>
<name>A0A0D0D490_9AGAM</name>
<sequence>MSAVVVLVLNFHTSSGTPRKSPSRQVHIAGGLSNVRQTKLNMSNANSDKCNCTATRVSPLPLVPTPFTEVGVHLLAALAPSTPAPANKEIGGASRHLDRLSVWIP</sequence>
<dbReference type="HOGENOM" id="CLU_2237458_0_0_1"/>
<reference evidence="3" key="2">
    <citation type="submission" date="2015-01" db="EMBL/GenBank/DDBJ databases">
        <title>Evolutionary Origins and Diversification of the Mycorrhizal Mutualists.</title>
        <authorList>
            <consortium name="DOE Joint Genome Institute"/>
            <consortium name="Mycorrhizal Genomics Consortium"/>
            <person name="Kohler A."/>
            <person name="Kuo A."/>
            <person name="Nagy L.G."/>
            <person name="Floudas D."/>
            <person name="Copeland A."/>
            <person name="Barry K.W."/>
            <person name="Cichocki N."/>
            <person name="Veneault-Fourrey C."/>
            <person name="LaButti K."/>
            <person name="Lindquist E.A."/>
            <person name="Lipzen A."/>
            <person name="Lundell T."/>
            <person name="Morin E."/>
            <person name="Murat C."/>
            <person name="Riley R."/>
            <person name="Ohm R."/>
            <person name="Sun H."/>
            <person name="Tunlid A."/>
            <person name="Henrissat B."/>
            <person name="Grigoriev I.V."/>
            <person name="Hibbett D.S."/>
            <person name="Martin F."/>
        </authorList>
    </citation>
    <scope>NUCLEOTIDE SEQUENCE [LARGE SCALE GENOMIC DNA]</scope>
    <source>
        <strain evidence="3">Ve08.2h10</strain>
    </source>
</reference>
<evidence type="ECO:0000256" key="1">
    <source>
        <dbReference type="SAM" id="SignalP"/>
    </source>
</evidence>
<reference evidence="2 3" key="1">
    <citation type="submission" date="2014-04" db="EMBL/GenBank/DDBJ databases">
        <authorList>
            <consortium name="DOE Joint Genome Institute"/>
            <person name="Kuo A."/>
            <person name="Kohler A."/>
            <person name="Jargeat P."/>
            <person name="Nagy L.G."/>
            <person name="Floudas D."/>
            <person name="Copeland A."/>
            <person name="Barry K.W."/>
            <person name="Cichocki N."/>
            <person name="Veneault-Fourrey C."/>
            <person name="LaButti K."/>
            <person name="Lindquist E.A."/>
            <person name="Lipzen A."/>
            <person name="Lundell T."/>
            <person name="Morin E."/>
            <person name="Murat C."/>
            <person name="Sun H."/>
            <person name="Tunlid A."/>
            <person name="Henrissat B."/>
            <person name="Grigoriev I.V."/>
            <person name="Hibbett D.S."/>
            <person name="Martin F."/>
            <person name="Nordberg H.P."/>
            <person name="Cantor M.N."/>
            <person name="Hua S.X."/>
        </authorList>
    </citation>
    <scope>NUCLEOTIDE SEQUENCE [LARGE SCALE GENOMIC DNA]</scope>
    <source>
        <strain evidence="2 3">Ve08.2h10</strain>
    </source>
</reference>
<proteinExistence type="predicted"/>
<organism evidence="2 3">
    <name type="scientific">Paxillus rubicundulus Ve08.2h10</name>
    <dbReference type="NCBI Taxonomy" id="930991"/>
    <lineage>
        <taxon>Eukaryota</taxon>
        <taxon>Fungi</taxon>
        <taxon>Dikarya</taxon>
        <taxon>Basidiomycota</taxon>
        <taxon>Agaricomycotina</taxon>
        <taxon>Agaricomycetes</taxon>
        <taxon>Agaricomycetidae</taxon>
        <taxon>Boletales</taxon>
        <taxon>Paxilineae</taxon>
        <taxon>Paxillaceae</taxon>
        <taxon>Paxillus</taxon>
    </lineage>
</organism>
<dbReference type="AlphaFoldDB" id="A0A0D0D490"/>
<evidence type="ECO:0008006" key="4">
    <source>
        <dbReference type="Google" id="ProtNLM"/>
    </source>
</evidence>